<dbReference type="AlphaFoldDB" id="A9WHN5"/>
<feature type="transmembrane region" description="Helical" evidence="1">
    <location>
        <begin position="182"/>
        <end position="198"/>
    </location>
</feature>
<feature type="transmembrane region" description="Helical" evidence="1">
    <location>
        <begin position="618"/>
        <end position="636"/>
    </location>
</feature>
<feature type="transmembrane region" description="Helical" evidence="1">
    <location>
        <begin position="427"/>
        <end position="460"/>
    </location>
</feature>
<feature type="transmembrane region" description="Helical" evidence="1">
    <location>
        <begin position="535"/>
        <end position="553"/>
    </location>
</feature>
<keyword evidence="1" id="KW-1133">Transmembrane helix</keyword>
<feature type="transmembrane region" description="Helical" evidence="1">
    <location>
        <begin position="403"/>
        <end position="421"/>
    </location>
</feature>
<protein>
    <recommendedName>
        <fullName evidence="4">Glycosyltransferase RgtA/B/C/D-like domain-containing protein</fullName>
    </recommendedName>
</protein>
<evidence type="ECO:0000313" key="3">
    <source>
        <dbReference type="Proteomes" id="UP000002008"/>
    </source>
</evidence>
<evidence type="ECO:0000256" key="1">
    <source>
        <dbReference type="SAM" id="Phobius"/>
    </source>
</evidence>
<dbReference type="EnsemblBacteria" id="ABY34153">
    <property type="protein sequence ID" value="ABY34153"/>
    <property type="gene ID" value="Caur_0921"/>
</dbReference>
<proteinExistence type="predicted"/>
<feature type="transmembrane region" description="Helical" evidence="1">
    <location>
        <begin position="237"/>
        <end position="254"/>
    </location>
</feature>
<keyword evidence="1" id="KW-0472">Membrane</keyword>
<organism evidence="2 3">
    <name type="scientific">Chloroflexus aurantiacus (strain ATCC 29366 / DSM 635 / J-10-fl)</name>
    <dbReference type="NCBI Taxonomy" id="324602"/>
    <lineage>
        <taxon>Bacteria</taxon>
        <taxon>Bacillati</taxon>
        <taxon>Chloroflexota</taxon>
        <taxon>Chloroflexia</taxon>
        <taxon>Chloroflexales</taxon>
        <taxon>Chloroflexineae</taxon>
        <taxon>Chloroflexaceae</taxon>
        <taxon>Chloroflexus</taxon>
    </lineage>
</organism>
<feature type="transmembrane region" description="Helical" evidence="1">
    <location>
        <begin position="345"/>
        <end position="366"/>
    </location>
</feature>
<dbReference type="KEGG" id="cau:Caur_0921"/>
<accession>A9WHN5</accession>
<name>A9WHN5_CHLAA</name>
<keyword evidence="1" id="KW-0812">Transmembrane</keyword>
<dbReference type="EMBL" id="CP000909">
    <property type="protein sequence ID" value="ABY34153.1"/>
    <property type="molecule type" value="Genomic_DNA"/>
</dbReference>
<feature type="transmembrane region" description="Helical" evidence="1">
    <location>
        <begin position="472"/>
        <end position="492"/>
    </location>
</feature>
<feature type="transmembrane region" description="Helical" evidence="1">
    <location>
        <begin position="266"/>
        <end position="286"/>
    </location>
</feature>
<sequence>MRHRVLSLAMVLALVAIGSVLAYQAPLHVHLAVGGDPRTQRREDDAPFLRMMHAAEPAVPAVGEWWQLPGADDPYRWTQPESSLLLPGLGGGHWLVTVRAQGGRPDGTPTSSEWQVGSEPPLVLSLPATPARRYTLLVPANGTLQLTFRSTPLQVDGDPRALGFVLRDVWVRPIDTWQMPDWVQLAWVGLILTALWVWGQSIELRSHWIIALLSGSGIIIVAAFALFRLAFALVNPLLAGLILFATIVSVGLAWRWPQHLAWRQAIALTQVALIVRLAGLLHPHAISSDAGFHANNLLRLGLGQVFLTAGLPADAGGGIAPYPVGFYLLALPLQLLVGDDFASRLVLVTVVAAALDSFFCLAIWWWIKQAGFGLRAALFGAACYIGATQAFEALSIGELANVGGQALMLPALIGLFSGASARQSGWLALIGLMLAICAGLLAHSGVTLGFGLLIGWAWVLAWQQPSTVTTPLRLFAAAAGGLGLALMVVYTAPTYLDLIVQRSGQGASGGLAPMQILSDTVLALVGLQPPHRRSLVLPFGLALANLFGLWLLWRSASVEASRLRWLIGAWWAGTLTGLVLLLVADQGLRWGLFLYPALCISAGIALDRLATRSVWGQWLATVGMVTIVGQGVWLWVAQIRDYLH</sequence>
<feature type="transmembrane region" description="Helical" evidence="1">
    <location>
        <begin position="319"/>
        <end position="338"/>
    </location>
</feature>
<dbReference type="HOGENOM" id="CLU_427459_0_0_0"/>
<feature type="transmembrane region" description="Helical" evidence="1">
    <location>
        <begin position="210"/>
        <end position="231"/>
    </location>
</feature>
<dbReference type="eggNOG" id="COG1287">
    <property type="taxonomic scope" value="Bacteria"/>
</dbReference>
<gene>
    <name evidence="2" type="ordered locus">Caur_0921</name>
</gene>
<evidence type="ECO:0000313" key="2">
    <source>
        <dbReference type="EMBL" id="ABY34153.1"/>
    </source>
</evidence>
<reference evidence="3" key="1">
    <citation type="journal article" date="2011" name="BMC Genomics">
        <title>Complete genome sequence of the filamentous anoxygenic phototrophic bacterium Chloroflexus aurantiacus.</title>
        <authorList>
            <person name="Tang K.H."/>
            <person name="Barry K."/>
            <person name="Chertkov O."/>
            <person name="Dalin E."/>
            <person name="Han C.S."/>
            <person name="Hauser L.J."/>
            <person name="Honchak B.M."/>
            <person name="Karbach L.E."/>
            <person name="Land M.L."/>
            <person name="Lapidus A."/>
            <person name="Larimer F.W."/>
            <person name="Mikhailova N."/>
            <person name="Pitluck S."/>
            <person name="Pierson B.K."/>
            <person name="Blankenship R.E."/>
        </authorList>
    </citation>
    <scope>NUCLEOTIDE SEQUENCE [LARGE SCALE GENOMIC DNA]</scope>
    <source>
        <strain evidence="3">ATCC 29366 / DSM 635 / J-10-fl</strain>
    </source>
</reference>
<dbReference type="RefSeq" id="WP_012256809.1">
    <property type="nucleotide sequence ID" value="NC_010175.1"/>
</dbReference>
<dbReference type="STRING" id="324602.Caur_0921"/>
<evidence type="ECO:0008006" key="4">
    <source>
        <dbReference type="Google" id="ProtNLM"/>
    </source>
</evidence>
<dbReference type="PATRIC" id="fig|324602.8.peg.1056"/>
<dbReference type="Proteomes" id="UP000002008">
    <property type="component" value="Chromosome"/>
</dbReference>
<dbReference type="InParanoid" id="A9WHN5"/>
<keyword evidence="3" id="KW-1185">Reference proteome</keyword>
<feature type="transmembrane region" description="Helical" evidence="1">
    <location>
        <begin position="372"/>
        <end position="391"/>
    </location>
</feature>
<feature type="transmembrane region" description="Helical" evidence="1">
    <location>
        <begin position="565"/>
        <end position="584"/>
    </location>
</feature>